<dbReference type="SMART" id="SM00062">
    <property type="entry name" value="PBPb"/>
    <property type="match status" value="1"/>
</dbReference>
<feature type="chain" id="PRO_5046716483" evidence="2">
    <location>
        <begin position="36"/>
        <end position="282"/>
    </location>
</feature>
<gene>
    <name evidence="4" type="ORF">ACG02S_21345</name>
</gene>
<dbReference type="EMBL" id="JBIGHY010000009">
    <property type="protein sequence ID" value="MFG6416444.1"/>
    <property type="molecule type" value="Genomic_DNA"/>
</dbReference>
<evidence type="ECO:0000259" key="3">
    <source>
        <dbReference type="SMART" id="SM00062"/>
    </source>
</evidence>
<evidence type="ECO:0000313" key="4">
    <source>
        <dbReference type="EMBL" id="MFG6416444.1"/>
    </source>
</evidence>
<dbReference type="RefSeq" id="WP_394472506.1">
    <property type="nucleotide sequence ID" value="NZ_JBIGHY010000009.1"/>
</dbReference>
<dbReference type="Gene3D" id="3.40.190.10">
    <property type="entry name" value="Periplasmic binding protein-like II"/>
    <property type="match status" value="2"/>
</dbReference>
<dbReference type="Pfam" id="PF00497">
    <property type="entry name" value="SBP_bac_3"/>
    <property type="match status" value="1"/>
</dbReference>
<sequence>MVGHDTGTRQGSGRRAWLAQAFALAALGGSAVAQAAECARPLRVAVSDLGVGAYVEDGQIRGLIPDLVRELQARTGCPLQLVFMPRARALLDFDKGGIDIITSMMQSPERDRIAAYLPYGYTKHDLLVVPEAAAGVGGLADVIRRPDLRLGVVRGIRTSSRVDTHLEQLLAIRRAEYSPDFANLAAKLAARRIQVALMPNALHVKLRRDGALPADLVVIDEPEARPQRLGLYVNRQVVPPRMIARLQQQLAEMVRRGWVRQAYVQHFGEAETRRMESALGAR</sequence>
<dbReference type="SUPFAM" id="SSF53850">
    <property type="entry name" value="Periplasmic binding protein-like II"/>
    <property type="match status" value="1"/>
</dbReference>
<comment type="caution">
    <text evidence="4">The sequence shown here is derived from an EMBL/GenBank/DDBJ whole genome shotgun (WGS) entry which is preliminary data.</text>
</comment>
<reference evidence="4 5" key="1">
    <citation type="submission" date="2024-09" db="EMBL/GenBank/DDBJ databases">
        <title>Novel species of the genus Pelomonas and Roseateles isolated from streams.</title>
        <authorList>
            <person name="Lu H."/>
        </authorList>
    </citation>
    <scope>NUCLEOTIDE SEQUENCE [LARGE SCALE GENOMIC DNA]</scope>
    <source>
        <strain evidence="4 5">DC23W</strain>
    </source>
</reference>
<evidence type="ECO:0000256" key="2">
    <source>
        <dbReference type="SAM" id="SignalP"/>
    </source>
</evidence>
<protein>
    <submittedName>
        <fullName evidence="4">Substrate-binding periplasmic protein</fullName>
    </submittedName>
</protein>
<organism evidence="4 5">
    <name type="scientific">Pelomonas dachongensis</name>
    <dbReference type="NCBI Taxonomy" id="3299029"/>
    <lineage>
        <taxon>Bacteria</taxon>
        <taxon>Pseudomonadati</taxon>
        <taxon>Pseudomonadota</taxon>
        <taxon>Betaproteobacteria</taxon>
        <taxon>Burkholderiales</taxon>
        <taxon>Sphaerotilaceae</taxon>
        <taxon>Roseateles</taxon>
    </lineage>
</organism>
<dbReference type="InterPro" id="IPR001638">
    <property type="entry name" value="Solute-binding_3/MltF_N"/>
</dbReference>
<feature type="signal peptide" evidence="2">
    <location>
        <begin position="1"/>
        <end position="35"/>
    </location>
</feature>
<dbReference type="PANTHER" id="PTHR35936">
    <property type="entry name" value="MEMBRANE-BOUND LYTIC MUREIN TRANSGLYCOSYLASE F"/>
    <property type="match status" value="1"/>
</dbReference>
<name>A0ABW7ESG1_9BURK</name>
<accession>A0ABW7ESG1</accession>
<evidence type="ECO:0000313" key="5">
    <source>
        <dbReference type="Proteomes" id="UP001606300"/>
    </source>
</evidence>
<keyword evidence="5" id="KW-1185">Reference proteome</keyword>
<evidence type="ECO:0000256" key="1">
    <source>
        <dbReference type="ARBA" id="ARBA00022729"/>
    </source>
</evidence>
<dbReference type="PANTHER" id="PTHR35936:SF19">
    <property type="entry name" value="AMINO-ACID-BINDING PROTEIN YXEM-RELATED"/>
    <property type="match status" value="1"/>
</dbReference>
<proteinExistence type="predicted"/>
<dbReference type="Proteomes" id="UP001606300">
    <property type="component" value="Unassembled WGS sequence"/>
</dbReference>
<keyword evidence="1 2" id="KW-0732">Signal</keyword>
<feature type="domain" description="Solute-binding protein family 3/N-terminal" evidence="3">
    <location>
        <begin position="41"/>
        <end position="270"/>
    </location>
</feature>